<sequence length="357" mass="38737">MALKTPLYDAHLAAGGKMVEFAGWSLPINYGSQIEEHHAVRQAAGMFDVSHMTVVDLQGPGVLDYLRHLLANDVAKLKEAGQALYGCMLDHEGGVIDDLITYFIEPGFFRTVVNAATREADLAWMREQAVGFEVEIGERDDLAMIAVQGPEARDRVIELLAAPAAADLKPFRAMSHGEFFIARTGYTGEDGFEVLLPASEAEAFWQGLIEAGVRPCGLGARDSLRLEAGLNLYGQDMDTSTSPLESNLAWTVAFEPEERDFIGRRALEIQREAGVQRQLVGLVLGRGGIPRTGTPVHTPEGVGEVTSGSFGPTIECPVALARIPAGDFETVEVELRGRRLEARVVKPPFVRGGKVRV</sequence>
<dbReference type="InterPro" id="IPR029043">
    <property type="entry name" value="GcvT/YgfZ_C"/>
</dbReference>
<dbReference type="FunFam" id="3.30.70.1400:FF:000001">
    <property type="entry name" value="Aminomethyltransferase"/>
    <property type="match status" value="1"/>
</dbReference>
<dbReference type="NCBIfam" id="TIGR00528">
    <property type="entry name" value="gcvT"/>
    <property type="match status" value="1"/>
</dbReference>
<name>A0A0K0XT15_9GAMM</name>
<dbReference type="GO" id="GO:0032259">
    <property type="term" value="P:methylation"/>
    <property type="evidence" value="ECO:0007669"/>
    <property type="project" value="UniProtKB-KW"/>
</dbReference>
<dbReference type="InterPro" id="IPR027266">
    <property type="entry name" value="TrmE/GcvT-like"/>
</dbReference>
<dbReference type="InterPro" id="IPR028896">
    <property type="entry name" value="GcvT/YgfZ/DmdA"/>
</dbReference>
<dbReference type="Gene3D" id="3.30.70.1400">
    <property type="entry name" value="Aminomethyltransferase beta-barrel domains"/>
    <property type="match status" value="1"/>
</dbReference>
<dbReference type="GO" id="GO:0019464">
    <property type="term" value="P:glycine decarboxylation via glycine cleavage system"/>
    <property type="evidence" value="ECO:0007669"/>
    <property type="project" value="UniProtKB-UniRule"/>
</dbReference>
<dbReference type="KEGG" id="wma:WM2015_417"/>
<dbReference type="EMBL" id="CP012154">
    <property type="protein sequence ID" value="AKS40800.1"/>
    <property type="molecule type" value="Genomic_DNA"/>
</dbReference>
<dbReference type="InterPro" id="IPR006222">
    <property type="entry name" value="GCVT_N"/>
</dbReference>
<evidence type="ECO:0000259" key="9">
    <source>
        <dbReference type="Pfam" id="PF01571"/>
    </source>
</evidence>
<proteinExistence type="inferred from homology"/>
<protein>
    <recommendedName>
        <fullName evidence="2 7">Aminomethyltransferase</fullName>
        <ecNumber evidence="2 7">2.1.2.10</ecNumber>
    </recommendedName>
    <alternativeName>
        <fullName evidence="5 7">Glycine cleavage system T protein</fullName>
    </alternativeName>
</protein>
<dbReference type="PANTHER" id="PTHR43757:SF2">
    <property type="entry name" value="AMINOMETHYLTRANSFERASE, MITOCHONDRIAL"/>
    <property type="match status" value="1"/>
</dbReference>
<keyword evidence="3 7" id="KW-0032">Aminotransferase</keyword>
<dbReference type="AlphaFoldDB" id="A0A0K0XT15"/>
<comment type="catalytic activity">
    <reaction evidence="6 7">
        <text>N(6)-[(R)-S(8)-aminomethyldihydrolipoyl]-L-lysyl-[protein] + (6S)-5,6,7,8-tetrahydrofolate = N(6)-[(R)-dihydrolipoyl]-L-lysyl-[protein] + (6R)-5,10-methylene-5,6,7,8-tetrahydrofolate + NH4(+)</text>
        <dbReference type="Rhea" id="RHEA:16945"/>
        <dbReference type="Rhea" id="RHEA-COMP:10475"/>
        <dbReference type="Rhea" id="RHEA-COMP:10492"/>
        <dbReference type="ChEBI" id="CHEBI:15636"/>
        <dbReference type="ChEBI" id="CHEBI:28938"/>
        <dbReference type="ChEBI" id="CHEBI:57453"/>
        <dbReference type="ChEBI" id="CHEBI:83100"/>
        <dbReference type="ChEBI" id="CHEBI:83143"/>
        <dbReference type="EC" id="2.1.2.10"/>
    </reaction>
</comment>
<comment type="function">
    <text evidence="7">The glycine cleavage system catalyzes the degradation of glycine.</text>
</comment>
<evidence type="ECO:0000313" key="11">
    <source>
        <dbReference type="EMBL" id="AKS40800.1"/>
    </source>
</evidence>
<organism evidence="11 12">
    <name type="scientific">Wenzhouxiangella marina</name>
    <dbReference type="NCBI Taxonomy" id="1579979"/>
    <lineage>
        <taxon>Bacteria</taxon>
        <taxon>Pseudomonadati</taxon>
        <taxon>Pseudomonadota</taxon>
        <taxon>Gammaproteobacteria</taxon>
        <taxon>Chromatiales</taxon>
        <taxon>Wenzhouxiangellaceae</taxon>
        <taxon>Wenzhouxiangella</taxon>
    </lineage>
</organism>
<keyword evidence="12" id="KW-1185">Reference proteome</keyword>
<dbReference type="SUPFAM" id="SSF103025">
    <property type="entry name" value="Folate-binding domain"/>
    <property type="match status" value="1"/>
</dbReference>
<dbReference type="InterPro" id="IPR013977">
    <property type="entry name" value="GcvT_C"/>
</dbReference>
<dbReference type="Gene3D" id="4.10.1250.10">
    <property type="entry name" value="Aminomethyltransferase fragment"/>
    <property type="match status" value="1"/>
</dbReference>
<dbReference type="GO" id="GO:0005960">
    <property type="term" value="C:glycine cleavage complex"/>
    <property type="evidence" value="ECO:0007669"/>
    <property type="project" value="InterPro"/>
</dbReference>
<dbReference type="RefSeq" id="WP_049724479.1">
    <property type="nucleotide sequence ID" value="NZ_CP012154.1"/>
</dbReference>
<dbReference type="PANTHER" id="PTHR43757">
    <property type="entry name" value="AMINOMETHYLTRANSFERASE"/>
    <property type="match status" value="1"/>
</dbReference>
<evidence type="ECO:0000256" key="2">
    <source>
        <dbReference type="ARBA" id="ARBA00012616"/>
    </source>
</evidence>
<feature type="domain" description="GCVT N-terminal" evidence="9">
    <location>
        <begin position="7"/>
        <end position="254"/>
    </location>
</feature>
<evidence type="ECO:0000256" key="3">
    <source>
        <dbReference type="ARBA" id="ARBA00022576"/>
    </source>
</evidence>
<dbReference type="InterPro" id="IPR006223">
    <property type="entry name" value="GcvT"/>
</dbReference>
<dbReference type="STRING" id="1579979.WM2015_417"/>
<evidence type="ECO:0000256" key="8">
    <source>
        <dbReference type="PIRSR" id="PIRSR006487-1"/>
    </source>
</evidence>
<dbReference type="SUPFAM" id="SSF101790">
    <property type="entry name" value="Aminomethyltransferase beta-barrel domain"/>
    <property type="match status" value="1"/>
</dbReference>
<comment type="subunit">
    <text evidence="7">The glycine cleavage system is composed of four proteins: P, T, L and H.</text>
</comment>
<dbReference type="InterPro" id="IPR022903">
    <property type="entry name" value="GcvT_bac"/>
</dbReference>
<keyword evidence="4 7" id="KW-0808">Transferase</keyword>
<gene>
    <name evidence="7" type="primary">gcvT</name>
    <name evidence="11" type="ORF">WM2015_417</name>
</gene>
<evidence type="ECO:0000313" key="12">
    <source>
        <dbReference type="Proteomes" id="UP000066624"/>
    </source>
</evidence>
<feature type="domain" description="Aminomethyltransferase C-terminal" evidence="10">
    <location>
        <begin position="277"/>
        <end position="350"/>
    </location>
</feature>
<dbReference type="GO" id="GO:0008483">
    <property type="term" value="F:transaminase activity"/>
    <property type="evidence" value="ECO:0007669"/>
    <property type="project" value="UniProtKB-KW"/>
</dbReference>
<dbReference type="GO" id="GO:0004047">
    <property type="term" value="F:aminomethyltransferase activity"/>
    <property type="evidence" value="ECO:0007669"/>
    <property type="project" value="UniProtKB-UniRule"/>
</dbReference>
<dbReference type="FunFam" id="4.10.1250.10:FF:000001">
    <property type="entry name" value="Aminomethyltransferase"/>
    <property type="match status" value="1"/>
</dbReference>
<dbReference type="NCBIfam" id="NF001567">
    <property type="entry name" value="PRK00389.1"/>
    <property type="match status" value="1"/>
</dbReference>
<evidence type="ECO:0000259" key="10">
    <source>
        <dbReference type="Pfam" id="PF08669"/>
    </source>
</evidence>
<dbReference type="PATRIC" id="fig|1579979.3.peg.421"/>
<evidence type="ECO:0000256" key="1">
    <source>
        <dbReference type="ARBA" id="ARBA00008609"/>
    </source>
</evidence>
<reference evidence="11 12" key="1">
    <citation type="submission" date="2015-07" db="EMBL/GenBank/DDBJ databases">
        <authorList>
            <person name="Noorani M."/>
        </authorList>
    </citation>
    <scope>NUCLEOTIDE SEQUENCE [LARGE SCALE GENOMIC DNA]</scope>
    <source>
        <strain evidence="11 12">KCTC 42284</strain>
    </source>
</reference>
<dbReference type="Gene3D" id="3.30.1360.120">
    <property type="entry name" value="Probable tRNA modification gtpase trme, domain 1"/>
    <property type="match status" value="1"/>
</dbReference>
<evidence type="ECO:0000256" key="5">
    <source>
        <dbReference type="ARBA" id="ARBA00031395"/>
    </source>
</evidence>
<dbReference type="Pfam" id="PF01571">
    <property type="entry name" value="GCV_T"/>
    <property type="match status" value="1"/>
</dbReference>
<dbReference type="Proteomes" id="UP000066624">
    <property type="component" value="Chromosome"/>
</dbReference>
<comment type="similarity">
    <text evidence="1 7">Belongs to the GcvT family.</text>
</comment>
<dbReference type="GO" id="GO:0008168">
    <property type="term" value="F:methyltransferase activity"/>
    <property type="evidence" value="ECO:0007669"/>
    <property type="project" value="UniProtKB-KW"/>
</dbReference>
<evidence type="ECO:0000256" key="7">
    <source>
        <dbReference type="HAMAP-Rule" id="MF_00259"/>
    </source>
</evidence>
<accession>A0A0K0XT15</accession>
<dbReference type="HAMAP" id="MF_00259">
    <property type="entry name" value="GcvT"/>
    <property type="match status" value="1"/>
</dbReference>
<dbReference type="OrthoDB" id="9774591at2"/>
<keyword evidence="11" id="KW-0489">Methyltransferase</keyword>
<dbReference type="PIRSF" id="PIRSF006487">
    <property type="entry name" value="GcvT"/>
    <property type="match status" value="1"/>
</dbReference>
<feature type="binding site" evidence="8">
    <location>
        <position position="193"/>
    </location>
    <ligand>
        <name>substrate</name>
    </ligand>
</feature>
<dbReference type="Gene3D" id="2.40.30.110">
    <property type="entry name" value="Aminomethyltransferase beta-barrel domains"/>
    <property type="match status" value="1"/>
</dbReference>
<dbReference type="GO" id="GO:0005829">
    <property type="term" value="C:cytosol"/>
    <property type="evidence" value="ECO:0007669"/>
    <property type="project" value="TreeGrafter"/>
</dbReference>
<evidence type="ECO:0000256" key="6">
    <source>
        <dbReference type="ARBA" id="ARBA00047665"/>
    </source>
</evidence>
<dbReference type="EC" id="2.1.2.10" evidence="2 7"/>
<evidence type="ECO:0000256" key="4">
    <source>
        <dbReference type="ARBA" id="ARBA00022679"/>
    </source>
</evidence>
<dbReference type="Pfam" id="PF08669">
    <property type="entry name" value="GCV_T_C"/>
    <property type="match status" value="1"/>
</dbReference>